<reference evidence="2 3" key="1">
    <citation type="submission" date="2022-12" db="EMBL/GenBank/DDBJ databases">
        <title>Draft genome sequence of Paenibacillus sp. dW9.</title>
        <authorList>
            <person name="Choi E.-W."/>
            <person name="Kim D.-U."/>
        </authorList>
    </citation>
    <scope>NUCLEOTIDE SEQUENCE [LARGE SCALE GENOMIC DNA]</scope>
    <source>
        <strain evidence="3">dW9</strain>
    </source>
</reference>
<name>A0ABT4QGU6_9BACL</name>
<proteinExistence type="predicted"/>
<feature type="domain" description="Amidohydrolase-related" evidence="1">
    <location>
        <begin position="99"/>
        <end position="253"/>
    </location>
</feature>
<keyword evidence="3" id="KW-1185">Reference proteome</keyword>
<accession>A0ABT4QGU6</accession>
<dbReference type="Proteomes" id="UP001527882">
    <property type="component" value="Unassembled WGS sequence"/>
</dbReference>
<organism evidence="2 3">
    <name type="scientific">Paenibacillus gyeongsangnamensis</name>
    <dbReference type="NCBI Taxonomy" id="3388067"/>
    <lineage>
        <taxon>Bacteria</taxon>
        <taxon>Bacillati</taxon>
        <taxon>Bacillota</taxon>
        <taxon>Bacilli</taxon>
        <taxon>Bacillales</taxon>
        <taxon>Paenibacillaceae</taxon>
        <taxon>Paenibacillus</taxon>
    </lineage>
</organism>
<gene>
    <name evidence="2" type="ORF">O9H85_27650</name>
</gene>
<dbReference type="EMBL" id="JAQAGZ010000021">
    <property type="protein sequence ID" value="MCZ8516109.1"/>
    <property type="molecule type" value="Genomic_DNA"/>
</dbReference>
<dbReference type="InterPro" id="IPR032466">
    <property type="entry name" value="Metal_Hydrolase"/>
</dbReference>
<protein>
    <submittedName>
        <fullName evidence="2">Amidohydrolase family protein</fullName>
    </submittedName>
</protein>
<evidence type="ECO:0000313" key="2">
    <source>
        <dbReference type="EMBL" id="MCZ8516109.1"/>
    </source>
</evidence>
<dbReference type="Gene3D" id="3.20.20.140">
    <property type="entry name" value="Metal-dependent hydrolases"/>
    <property type="match status" value="1"/>
</dbReference>
<dbReference type="RefSeq" id="WP_269884639.1">
    <property type="nucleotide sequence ID" value="NZ_JAQAGZ010000021.1"/>
</dbReference>
<comment type="caution">
    <text evidence="2">The sequence shown here is derived from an EMBL/GenBank/DDBJ whole genome shotgun (WGS) entry which is preliminary data.</text>
</comment>
<dbReference type="SUPFAM" id="SSF51556">
    <property type="entry name" value="Metallo-dependent hydrolases"/>
    <property type="match status" value="1"/>
</dbReference>
<evidence type="ECO:0000259" key="1">
    <source>
        <dbReference type="Pfam" id="PF04909"/>
    </source>
</evidence>
<evidence type="ECO:0000313" key="3">
    <source>
        <dbReference type="Proteomes" id="UP001527882"/>
    </source>
</evidence>
<sequence>MERVIDAYSHVGSPRYGTLNDALDNMKRYGISKSVLVLAKTVPDFKNLFNGIRMFPDILRGIGIPFGGSPSEREALVDLQLRAGVSGLRMEPEEVKSNPRILERLGDAGRWIFAINPFGNSDVTEIYLNWLARFPNGRIAAPHLLVTETQMEELSKNPFVKELLSHPRFYVIFSRHGGLGSRLPYPHHDFIPWIHYVLKHAGIERVMWGSEFPVIYSRNESMMQCREWLSQLRLDLEQEQIQAIMHDNAERVFFSETGPSHSDVHLPEWIDEQFDHKQFVLVYNQAPVKVPVYLYDRLLTGYLKSEELQRGDIFSQYIINKLEQCLMAE</sequence>
<dbReference type="Pfam" id="PF04909">
    <property type="entry name" value="Amidohydro_2"/>
    <property type="match status" value="1"/>
</dbReference>
<dbReference type="InterPro" id="IPR006680">
    <property type="entry name" value="Amidohydro-rel"/>
</dbReference>